<accession>A0A1N7GEB0</accession>
<proteinExistence type="predicted"/>
<name>A0A1N7GEB0_9SPHI</name>
<dbReference type="EMBL" id="JACHCA010000016">
    <property type="protein sequence ID" value="MBB6130710.1"/>
    <property type="molecule type" value="Genomic_DNA"/>
</dbReference>
<dbReference type="EMBL" id="JACHCB010000027">
    <property type="protein sequence ID" value="MBB6113056.1"/>
    <property type="molecule type" value="Genomic_DNA"/>
</dbReference>
<dbReference type="STRING" id="354630.SAMN05421821_12710"/>
<dbReference type="InterPro" id="IPR038186">
    <property type="entry name" value="CHAD_dom_sf"/>
</dbReference>
<evidence type="ECO:0000313" key="3">
    <source>
        <dbReference type="EMBL" id="MBB6130710.1"/>
    </source>
</evidence>
<dbReference type="RefSeq" id="WP_076378895.1">
    <property type="nucleotide sequence ID" value="NZ_FTMG01000027.1"/>
</dbReference>
<dbReference type="OrthoDB" id="676869at2"/>
<dbReference type="Gene3D" id="1.40.20.10">
    <property type="entry name" value="CHAD domain"/>
    <property type="match status" value="1"/>
</dbReference>
<dbReference type="Pfam" id="PF05235">
    <property type="entry name" value="CHAD"/>
    <property type="match status" value="1"/>
</dbReference>
<gene>
    <name evidence="3" type="ORF">HDF22_004853</name>
    <name evidence="2" type="ORF">HDF23_005839</name>
</gene>
<feature type="domain" description="CHAD" evidence="1">
    <location>
        <begin position="1"/>
        <end position="271"/>
    </location>
</feature>
<dbReference type="Proteomes" id="UP000548326">
    <property type="component" value="Unassembled WGS sequence"/>
</dbReference>
<reference evidence="4 5" key="1">
    <citation type="submission" date="2020-08" db="EMBL/GenBank/DDBJ databases">
        <title>Genomic Encyclopedia of Type Strains, Phase IV (KMG-V): Genome sequencing to study the core and pangenomes of soil and plant-associated prokaryotes.</title>
        <authorList>
            <person name="Whitman W."/>
        </authorList>
    </citation>
    <scope>NUCLEOTIDE SEQUENCE [LARGE SCALE GENOMIC DNA]</scope>
    <source>
        <strain evidence="2 4">ANJLi2</strain>
        <strain evidence="3 5">MP601</strain>
    </source>
</reference>
<comment type="caution">
    <text evidence="3">The sequence shown here is derived from an EMBL/GenBank/DDBJ whole genome shotgun (WGS) entry which is preliminary data.</text>
</comment>
<dbReference type="AlphaFoldDB" id="A0A1N7GEB0"/>
<evidence type="ECO:0000313" key="2">
    <source>
        <dbReference type="EMBL" id="MBB6113056.1"/>
    </source>
</evidence>
<dbReference type="Proteomes" id="UP000541583">
    <property type="component" value="Unassembled WGS sequence"/>
</dbReference>
<evidence type="ECO:0000313" key="5">
    <source>
        <dbReference type="Proteomes" id="UP000548326"/>
    </source>
</evidence>
<sequence>MKHPKIEGVIEKRFEKINEAFDKARLHFHEDDIRIFRVKVKKLSACLQLMNNAKAHRHSVKLPQKMAKLSQLFGAIRALQMQQDHVQHTIKEKQFRLPDSYLKFISDQILGHMENVSKHINGTQPFKKEQERLLKLLPDQLSHEAILEFVRTESDMIEKLLSPVFPADKSFHEARKHLKNLLYISPYINLEMSELSPYKLLSGFEEIDSFTKLLGNFHDLNTALYCLHTTVQKIEPDEDEKETLRQLEQTWIEAREAFRIQIYDDLHGIVASGRTAESLVEWPVM</sequence>
<evidence type="ECO:0000259" key="1">
    <source>
        <dbReference type="PROSITE" id="PS51708"/>
    </source>
</evidence>
<dbReference type="PROSITE" id="PS51708">
    <property type="entry name" value="CHAD"/>
    <property type="match status" value="1"/>
</dbReference>
<evidence type="ECO:0000313" key="4">
    <source>
        <dbReference type="Proteomes" id="UP000541583"/>
    </source>
</evidence>
<dbReference type="InterPro" id="IPR007899">
    <property type="entry name" value="CHAD_dom"/>
</dbReference>
<keyword evidence="4" id="KW-1185">Reference proteome</keyword>
<protein>
    <recommendedName>
        <fullName evidence="1">CHAD domain-containing protein</fullName>
    </recommendedName>
</protein>
<organism evidence="3 5">
    <name type="scientific">Mucilaginibacter lappiensis</name>
    <dbReference type="NCBI Taxonomy" id="354630"/>
    <lineage>
        <taxon>Bacteria</taxon>
        <taxon>Pseudomonadati</taxon>
        <taxon>Bacteroidota</taxon>
        <taxon>Sphingobacteriia</taxon>
        <taxon>Sphingobacteriales</taxon>
        <taxon>Sphingobacteriaceae</taxon>
        <taxon>Mucilaginibacter</taxon>
    </lineage>
</organism>